<accession>A0A1S5R161</accession>
<dbReference type="OrthoDB" id="24774at10239"/>
<reference evidence="1 2" key="1">
    <citation type="submission" date="2016-03" db="EMBL/GenBank/DDBJ databases">
        <title>Characterization of pf16 and phiPMW: Two novel phages infecting Pseudomonas putida PpG1.</title>
        <authorList>
            <person name="Magill D.J."/>
            <person name="Krylov V.N."/>
            <person name="Allen C.C.R."/>
            <person name="McGrath J.W."/>
            <person name="Quinn J.P."/>
            <person name="Kulakov L.A."/>
        </authorList>
    </citation>
    <scope>NUCLEOTIDE SEQUENCE [LARGE SCALE GENOMIC DNA]</scope>
</reference>
<keyword evidence="2" id="KW-1185">Reference proteome</keyword>
<name>A0A1S5R161_9CAUD</name>
<gene>
    <name evidence="1" type="ORF">PMW_21</name>
</gene>
<protein>
    <submittedName>
        <fullName evidence="1">Uncharacterized protein</fullName>
    </submittedName>
</protein>
<evidence type="ECO:0000313" key="2">
    <source>
        <dbReference type="Proteomes" id="UP000223738"/>
    </source>
</evidence>
<sequence length="78" mass="8949">MRSIKSLAREAYINRYAFHKVTIATDGTMLGHWEKTWLDSVKLGNINDCSTFTKSSRTGVQFRNRDSVVFTFGMDVLK</sequence>
<proteinExistence type="predicted"/>
<dbReference type="EMBL" id="KU862660">
    <property type="protein sequence ID" value="ANA49146.1"/>
    <property type="molecule type" value="Genomic_DNA"/>
</dbReference>
<dbReference type="Proteomes" id="UP000223738">
    <property type="component" value="Segment"/>
</dbReference>
<organism evidence="1 2">
    <name type="scientific">Pseudomonas phage phiPMW</name>
    <dbReference type="NCBI Taxonomy" id="1815582"/>
    <lineage>
        <taxon>Viruses</taxon>
        <taxon>Duplodnaviria</taxon>
        <taxon>Heunggongvirae</taxon>
        <taxon>Uroviricota</taxon>
        <taxon>Caudoviricetes</taxon>
        <taxon>Plaisancevirus</taxon>
        <taxon>Plaisancevirus PMW</taxon>
    </lineage>
</organism>
<evidence type="ECO:0000313" key="1">
    <source>
        <dbReference type="EMBL" id="ANA49146.1"/>
    </source>
</evidence>